<dbReference type="AlphaFoldDB" id="A0A2K6E7H7"/>
<reference evidence="2" key="2">
    <citation type="submission" date="2025-09" db="UniProtKB">
        <authorList>
            <consortium name="Ensembl"/>
        </authorList>
    </citation>
    <scope>IDENTIFICATION</scope>
</reference>
<feature type="domain" description="KRAB-related" evidence="1">
    <location>
        <begin position="18"/>
        <end position="81"/>
    </location>
</feature>
<evidence type="ECO:0000313" key="2">
    <source>
        <dbReference type="Ensembl" id="ENSMNEP00000044115.1"/>
    </source>
</evidence>
<dbReference type="SUPFAM" id="SSF109640">
    <property type="entry name" value="KRAB domain (Kruppel-associated box)"/>
    <property type="match status" value="1"/>
</dbReference>
<proteinExistence type="predicted"/>
<dbReference type="GO" id="GO:0006355">
    <property type="term" value="P:regulation of DNA-templated transcription"/>
    <property type="evidence" value="ECO:0007669"/>
    <property type="project" value="InterPro"/>
</dbReference>
<dbReference type="PANTHER" id="PTHR14112:SF1">
    <property type="entry name" value="KRAB-RELATED DOMAIN-CONTAINING PROTEIN"/>
    <property type="match status" value="1"/>
</dbReference>
<dbReference type="InterPro" id="IPR036051">
    <property type="entry name" value="KRAB_dom_sf"/>
</dbReference>
<name>A0A2K6E7H7_MACNE</name>
<dbReference type="OMA" id="QGNQVER"/>
<dbReference type="PANTHER" id="PTHR14112">
    <property type="entry name" value="SYNOVIAL SARCOMA, X MEMBER"/>
    <property type="match status" value="1"/>
</dbReference>
<reference evidence="2" key="1">
    <citation type="submission" date="2025-08" db="UniProtKB">
        <authorList>
            <consortium name="Ensembl"/>
        </authorList>
    </citation>
    <scope>IDENTIFICATION</scope>
</reference>
<accession>A0A2K6E7H7</accession>
<organism evidence="2 3">
    <name type="scientific">Macaca nemestrina</name>
    <name type="common">Pig-tailed macaque</name>
    <dbReference type="NCBI Taxonomy" id="9545"/>
    <lineage>
        <taxon>Eukaryota</taxon>
        <taxon>Metazoa</taxon>
        <taxon>Chordata</taxon>
        <taxon>Craniata</taxon>
        <taxon>Vertebrata</taxon>
        <taxon>Euteleostomi</taxon>
        <taxon>Mammalia</taxon>
        <taxon>Eutheria</taxon>
        <taxon>Euarchontoglires</taxon>
        <taxon>Primates</taxon>
        <taxon>Haplorrhini</taxon>
        <taxon>Catarrhini</taxon>
        <taxon>Cercopithecidae</taxon>
        <taxon>Cercopithecinae</taxon>
        <taxon>Macaca</taxon>
    </lineage>
</organism>
<dbReference type="InterPro" id="IPR019041">
    <property type="entry name" value="SSXRD_motif"/>
</dbReference>
<evidence type="ECO:0000313" key="3">
    <source>
        <dbReference type="Proteomes" id="UP000233120"/>
    </source>
</evidence>
<dbReference type="GeneTree" id="ENSGT00390000012484"/>
<dbReference type="InterPro" id="IPR001909">
    <property type="entry name" value="KRAB"/>
</dbReference>
<dbReference type="Proteomes" id="UP000233120">
    <property type="component" value="Unassembled WGS sequence"/>
</dbReference>
<protein>
    <recommendedName>
        <fullName evidence="1">KRAB-related domain-containing protein</fullName>
    </recommendedName>
</protein>
<dbReference type="Ensembl" id="ENSMNET00000068625.1">
    <property type="protein sequence ID" value="ENSMNEP00000044115.1"/>
    <property type="gene ID" value="ENSMNEG00000044669.1"/>
</dbReference>
<dbReference type="PROSITE" id="PS50806">
    <property type="entry name" value="KRAB_RELATED"/>
    <property type="match status" value="1"/>
</dbReference>
<dbReference type="Pfam" id="PF09514">
    <property type="entry name" value="SSXRD"/>
    <property type="match status" value="1"/>
</dbReference>
<sequence>VAQGTVWGDQVSEEGRTEILGAFNDIAQYFSKKEWEKMKFSEKIIYVYMKINYEAMTKLDFKVTLPPFMHNKRATDFQGNDFDNDHNGGNQVERPQMTFSKLQRILPKVNVSQILRAREPLSLHGCKHCLPNPHFPIFPIIGPKRGKHTWTHRLRERKQLVIYEEISDPEEDDE</sequence>
<dbReference type="STRING" id="9545.ENSMNEP00000044115"/>
<dbReference type="InterPro" id="IPR003655">
    <property type="entry name" value="aKRAB"/>
</dbReference>
<dbReference type="SMART" id="SM00349">
    <property type="entry name" value="KRAB"/>
    <property type="match status" value="1"/>
</dbReference>
<dbReference type="GO" id="GO:0005634">
    <property type="term" value="C:nucleus"/>
    <property type="evidence" value="ECO:0007669"/>
    <property type="project" value="InterPro"/>
</dbReference>
<keyword evidence="3" id="KW-1185">Reference proteome</keyword>
<evidence type="ECO:0000259" key="1">
    <source>
        <dbReference type="PROSITE" id="PS50806"/>
    </source>
</evidence>